<proteinExistence type="predicted"/>
<name>A0A183DBM3_9BILA</name>
<organism evidence="1">
    <name type="scientific">Gongylonema pulchrum</name>
    <dbReference type="NCBI Taxonomy" id="637853"/>
    <lineage>
        <taxon>Eukaryota</taxon>
        <taxon>Metazoa</taxon>
        <taxon>Ecdysozoa</taxon>
        <taxon>Nematoda</taxon>
        <taxon>Chromadorea</taxon>
        <taxon>Rhabditida</taxon>
        <taxon>Spirurina</taxon>
        <taxon>Spiruromorpha</taxon>
        <taxon>Spiruroidea</taxon>
        <taxon>Gongylonematidae</taxon>
        <taxon>Gongylonema</taxon>
    </lineage>
</organism>
<dbReference type="AlphaFoldDB" id="A0A183DBM3"/>
<sequence length="63" mass="7070">LTVFDTSICEPMSVYGRFKQAVYGIRFRRDGKLMGMFCSIKIVKVVSLEQPLRRANVPTSDGG</sequence>
<reference evidence="1" key="1">
    <citation type="submission" date="2016-06" db="UniProtKB">
        <authorList>
            <consortium name="WormBaseParasite"/>
        </authorList>
    </citation>
    <scope>IDENTIFICATION</scope>
</reference>
<dbReference type="WBParaSite" id="GPUH_0000612201-mRNA-1">
    <property type="protein sequence ID" value="GPUH_0000612201-mRNA-1"/>
    <property type="gene ID" value="GPUH_0000612201"/>
</dbReference>
<evidence type="ECO:0000313" key="1">
    <source>
        <dbReference type="WBParaSite" id="GPUH_0000612201-mRNA-1"/>
    </source>
</evidence>
<accession>A0A183DBM3</accession>
<protein>
    <submittedName>
        <fullName evidence="1">DNA-binding protein</fullName>
    </submittedName>
</protein>